<evidence type="ECO:0000313" key="1">
    <source>
        <dbReference type="EMBL" id="CAG8834411.1"/>
    </source>
</evidence>
<sequence>FLVKLSVKETDFKDKYIKYKFINWKTIKKDEEDFFVINSFIINSSTLKFEISESQDMGEDVSAETIDQLIELTELLGNWNEYKN</sequence>
<feature type="non-terminal residue" evidence="1">
    <location>
        <position position="1"/>
    </location>
</feature>
<protein>
    <submittedName>
        <fullName evidence="1">168_t:CDS:1</fullName>
    </submittedName>
</protein>
<comment type="caution">
    <text evidence="1">The sequence shown here is derived from an EMBL/GenBank/DDBJ whole genome shotgun (WGS) entry which is preliminary data.</text>
</comment>
<keyword evidence="2" id="KW-1185">Reference proteome</keyword>
<name>A0ABN7WLG5_GIGMA</name>
<proteinExistence type="predicted"/>
<accession>A0ABN7WLG5</accession>
<organism evidence="1 2">
    <name type="scientific">Gigaspora margarita</name>
    <dbReference type="NCBI Taxonomy" id="4874"/>
    <lineage>
        <taxon>Eukaryota</taxon>
        <taxon>Fungi</taxon>
        <taxon>Fungi incertae sedis</taxon>
        <taxon>Mucoromycota</taxon>
        <taxon>Glomeromycotina</taxon>
        <taxon>Glomeromycetes</taxon>
        <taxon>Diversisporales</taxon>
        <taxon>Gigasporaceae</taxon>
        <taxon>Gigaspora</taxon>
    </lineage>
</organism>
<gene>
    <name evidence="1" type="ORF">GMARGA_LOCUS32042</name>
</gene>
<reference evidence="1 2" key="1">
    <citation type="submission" date="2021-06" db="EMBL/GenBank/DDBJ databases">
        <authorList>
            <person name="Kallberg Y."/>
            <person name="Tangrot J."/>
            <person name="Rosling A."/>
        </authorList>
    </citation>
    <scope>NUCLEOTIDE SEQUENCE [LARGE SCALE GENOMIC DNA]</scope>
    <source>
        <strain evidence="1 2">120-4 pot B 10/14</strain>
    </source>
</reference>
<dbReference type="EMBL" id="CAJVQB010049298">
    <property type="protein sequence ID" value="CAG8834411.1"/>
    <property type="molecule type" value="Genomic_DNA"/>
</dbReference>
<dbReference type="Proteomes" id="UP000789901">
    <property type="component" value="Unassembled WGS sequence"/>
</dbReference>
<evidence type="ECO:0000313" key="2">
    <source>
        <dbReference type="Proteomes" id="UP000789901"/>
    </source>
</evidence>